<evidence type="ECO:0000313" key="3">
    <source>
        <dbReference type="EMBL" id="PVX52594.1"/>
    </source>
</evidence>
<dbReference type="GO" id="GO:0019450">
    <property type="term" value="P:L-cysteine catabolic process to pyruvate"/>
    <property type="evidence" value="ECO:0007669"/>
    <property type="project" value="TreeGrafter"/>
</dbReference>
<name>A0A7L4UTN8_BALHA</name>
<dbReference type="Pfam" id="PF03313">
    <property type="entry name" value="SDH_alpha"/>
    <property type="match status" value="1"/>
</dbReference>
<keyword evidence="4" id="KW-1185">Reference proteome</keyword>
<dbReference type="HAMAP" id="MF_01845">
    <property type="entry name" value="UPF0597"/>
    <property type="match status" value="1"/>
</dbReference>
<feature type="domain" description="Serine dehydratase-like alpha subunit" evidence="2">
    <location>
        <begin position="126"/>
        <end position="422"/>
    </location>
</feature>
<evidence type="ECO:0000259" key="2">
    <source>
        <dbReference type="Pfam" id="PF03313"/>
    </source>
</evidence>
<evidence type="ECO:0000313" key="4">
    <source>
        <dbReference type="Proteomes" id="UP000251835"/>
    </source>
</evidence>
<comment type="similarity">
    <text evidence="1">Belongs to the UPF0597 family.</text>
</comment>
<dbReference type="EMBL" id="QENZ01000003">
    <property type="protein sequence ID" value="PVX52594.1"/>
    <property type="molecule type" value="Genomic_DNA"/>
</dbReference>
<dbReference type="PIRSF" id="PIRSF006054">
    <property type="entry name" value="UCP006054"/>
    <property type="match status" value="1"/>
</dbReference>
<evidence type="ECO:0000256" key="1">
    <source>
        <dbReference type="HAMAP-Rule" id="MF_01845"/>
    </source>
</evidence>
<sequence>MKITEQQALNILFEEVVPAEGCTEPIALAYTGAKARSILGSLPDKIVISVSGNMLKNVKSVVIPNSGGIVGIESSVAMGVVAGDCDKELMVISDVSDKQLQEIREYMKSTPIVVEHVPTDVKLYIKVGVFKDDECASVEVKHLHTNITQIERNGEVVLKQPCNDSDFNSPLKDREKLSIKGIYELANTIDLEKIRPLFKRVIELNSKIAEEGLKGQYGVNIGQLIRNNISKGFYGNDARNRAASFAAAGSDARMSGCPLPVMTTSGSGNQGLTASLALIDFAKSMKINEDFLIRCLFFSHMSTIHIKTNVGRLSAYCGVICAAAAVAGALCMVQRERYEVIEHAIQNTLGDISGIICDGAKASCAMKISTSITAAFDAAMLAMAGRNLSGGDGIIASDIEQTLLNIRELSSSGMKTTDDVIIDIMSKNNR</sequence>
<protein>
    <recommendedName>
        <fullName evidence="1">UPF0597 protein C7377_0923</fullName>
    </recommendedName>
</protein>
<gene>
    <name evidence="3" type="ORF">C7377_0923</name>
</gene>
<dbReference type="Proteomes" id="UP000251835">
    <property type="component" value="Unassembled WGS sequence"/>
</dbReference>
<dbReference type="PANTHER" id="PTHR30501:SF2">
    <property type="entry name" value="UPF0597 PROTEIN YHAM"/>
    <property type="match status" value="1"/>
</dbReference>
<dbReference type="RefSeq" id="WP_116496123.1">
    <property type="nucleotide sequence ID" value="NZ_QENZ01000003.1"/>
</dbReference>
<comment type="caution">
    <text evidence="3">The sequence shown here is derived from an EMBL/GenBank/DDBJ whole genome shotgun (WGS) entry which is preliminary data.</text>
</comment>
<dbReference type="InterPro" id="IPR021144">
    <property type="entry name" value="UPF0597"/>
</dbReference>
<dbReference type="GO" id="GO:0080146">
    <property type="term" value="F:L-cysteine desulfhydrase activity"/>
    <property type="evidence" value="ECO:0007669"/>
    <property type="project" value="TreeGrafter"/>
</dbReference>
<proteinExistence type="inferred from homology"/>
<reference evidence="3 4" key="1">
    <citation type="submission" date="2018-05" db="EMBL/GenBank/DDBJ databases">
        <title>Genomic Encyclopedia of Type Strains, Phase IV (KMG-IV): sequencing the most valuable type-strain genomes for metagenomic binning, comparative biology and taxonomic classification.</title>
        <authorList>
            <person name="Goeker M."/>
        </authorList>
    </citation>
    <scope>NUCLEOTIDE SEQUENCE [LARGE SCALE GENOMIC DNA]</scope>
    <source>
        <strain evidence="3 4">DSM 28579</strain>
    </source>
</reference>
<dbReference type="OrthoDB" id="41906at2"/>
<dbReference type="AlphaFoldDB" id="A0A7L4UTN8"/>
<accession>A0A7L4UTN8</accession>
<organism evidence="3 4">
    <name type="scientific">Balneicella halophila</name>
    <dbReference type="NCBI Taxonomy" id="1537566"/>
    <lineage>
        <taxon>Bacteria</taxon>
        <taxon>Pseudomonadati</taxon>
        <taxon>Bacteroidota</taxon>
        <taxon>Bacteroidia</taxon>
        <taxon>Bacteroidales</taxon>
        <taxon>Balneicellaceae</taxon>
        <taxon>Balneicella</taxon>
    </lineage>
</organism>
<dbReference type="InterPro" id="IPR005130">
    <property type="entry name" value="Ser_deHydtase-like_asu"/>
</dbReference>
<dbReference type="PANTHER" id="PTHR30501">
    <property type="entry name" value="UPF0597 PROTEIN YHAM"/>
    <property type="match status" value="1"/>
</dbReference>